<proteinExistence type="predicted"/>
<keyword evidence="2" id="KW-0812">Transmembrane</keyword>
<sequence>MSRDPQTVRQDDPRPEEAEETQEPIRTLLWTAATIRPLDEVAALVSLLRRTGEVPSPADEALKAAAVARPLDEVRQLVLMLNEPPEQLEEADATLRAAAVGRPIEDVAELVNILGTEEGQEAPAPVAQKPAAVRPPAPEPVTAVAQEKPAPAPQAPVETPAAAPAQAPTAAAPAPAAHRQDTERSEEAEPRTDTFRFVPPTVQRHHAPPAHSAPRTARQDPVRRAPAGTGGLQALRSVLRWPAGAALIAIGLVHLPKDLTELRSGGYADAVSLVVTVLCLFVAVWLMVQDMVWTWAAAAVASAAVLVIHSMVGFGSIDLPESSLGGSYAWARAVALVCAIAALALSGSALMRRRAAVGARGVRS</sequence>
<name>A0ABP7E178_9ACTN</name>
<keyword evidence="2" id="KW-1133">Transmembrane helix</keyword>
<feature type="transmembrane region" description="Helical" evidence="2">
    <location>
        <begin position="329"/>
        <end position="350"/>
    </location>
</feature>
<feature type="region of interest" description="Disordered" evidence="1">
    <location>
        <begin position="120"/>
        <end position="228"/>
    </location>
</feature>
<dbReference type="EMBL" id="BAABEP010000003">
    <property type="protein sequence ID" value="GAA3712876.1"/>
    <property type="molecule type" value="Genomic_DNA"/>
</dbReference>
<keyword evidence="2" id="KW-0472">Membrane</keyword>
<evidence type="ECO:0008006" key="5">
    <source>
        <dbReference type="Google" id="ProtNLM"/>
    </source>
</evidence>
<feature type="compositionally biased region" description="Low complexity" evidence="1">
    <location>
        <begin position="122"/>
        <end position="132"/>
    </location>
</feature>
<feature type="compositionally biased region" description="Basic and acidic residues" evidence="1">
    <location>
        <begin position="178"/>
        <end position="194"/>
    </location>
</feature>
<feature type="transmembrane region" description="Helical" evidence="2">
    <location>
        <begin position="238"/>
        <end position="255"/>
    </location>
</feature>
<feature type="transmembrane region" description="Helical" evidence="2">
    <location>
        <begin position="267"/>
        <end position="288"/>
    </location>
</feature>
<keyword evidence="4" id="KW-1185">Reference proteome</keyword>
<accession>A0ABP7E178</accession>
<feature type="transmembrane region" description="Helical" evidence="2">
    <location>
        <begin position="295"/>
        <end position="317"/>
    </location>
</feature>
<evidence type="ECO:0000256" key="2">
    <source>
        <dbReference type="SAM" id="Phobius"/>
    </source>
</evidence>
<feature type="region of interest" description="Disordered" evidence="1">
    <location>
        <begin position="1"/>
        <end position="25"/>
    </location>
</feature>
<gene>
    <name evidence="3" type="ORF">GCM10023082_08280</name>
</gene>
<comment type="caution">
    <text evidence="3">The sequence shown here is derived from an EMBL/GenBank/DDBJ whole genome shotgun (WGS) entry which is preliminary data.</text>
</comment>
<dbReference type="Proteomes" id="UP001499884">
    <property type="component" value="Unassembled WGS sequence"/>
</dbReference>
<feature type="compositionally biased region" description="Low complexity" evidence="1">
    <location>
        <begin position="140"/>
        <end position="177"/>
    </location>
</feature>
<dbReference type="RefSeq" id="WP_345641222.1">
    <property type="nucleotide sequence ID" value="NZ_BAABEP010000003.1"/>
</dbReference>
<evidence type="ECO:0000313" key="3">
    <source>
        <dbReference type="EMBL" id="GAA3712876.1"/>
    </source>
</evidence>
<reference evidence="4" key="1">
    <citation type="journal article" date="2019" name="Int. J. Syst. Evol. Microbiol.">
        <title>The Global Catalogue of Microorganisms (GCM) 10K type strain sequencing project: providing services to taxonomists for standard genome sequencing and annotation.</title>
        <authorList>
            <consortium name="The Broad Institute Genomics Platform"/>
            <consortium name="The Broad Institute Genome Sequencing Center for Infectious Disease"/>
            <person name="Wu L."/>
            <person name="Ma J."/>
        </authorList>
    </citation>
    <scope>NUCLEOTIDE SEQUENCE [LARGE SCALE GENOMIC DNA]</scope>
    <source>
        <strain evidence="4">JCM 30846</strain>
    </source>
</reference>
<evidence type="ECO:0000313" key="4">
    <source>
        <dbReference type="Proteomes" id="UP001499884"/>
    </source>
</evidence>
<protein>
    <recommendedName>
        <fullName evidence="5">Integral membrane protein</fullName>
    </recommendedName>
</protein>
<evidence type="ECO:0000256" key="1">
    <source>
        <dbReference type="SAM" id="MobiDB-lite"/>
    </source>
</evidence>
<organism evidence="3 4">
    <name type="scientific">Streptomyces tremellae</name>
    <dbReference type="NCBI Taxonomy" id="1124239"/>
    <lineage>
        <taxon>Bacteria</taxon>
        <taxon>Bacillati</taxon>
        <taxon>Actinomycetota</taxon>
        <taxon>Actinomycetes</taxon>
        <taxon>Kitasatosporales</taxon>
        <taxon>Streptomycetaceae</taxon>
        <taxon>Streptomyces</taxon>
    </lineage>
</organism>